<dbReference type="AlphaFoldDB" id="A0A328P1W5"/>
<keyword evidence="2" id="KW-1185">Reference proteome</keyword>
<sequence length="182" mass="20934">MLTTFALIHQGSTMTEARELLIDWIRNAHAMEVQSEELLVSQLRRIEHYPDLRDRLKAHRDETHSQRAILEDLLHDYRTTPSAWREAGVRLMAFGQNMFQVASNDEVVKGAIMLASFERMEMSVYRALASAAQVAGEDALVDIFNRLHAQEQAMATWHDEHLADLVRQFVVRSELPDVTARH</sequence>
<dbReference type="SUPFAM" id="SSF47240">
    <property type="entry name" value="Ferritin-like"/>
    <property type="match status" value="1"/>
</dbReference>
<accession>A0A328P1W5</accession>
<proteinExistence type="predicted"/>
<dbReference type="Pfam" id="PF05974">
    <property type="entry name" value="DUF892"/>
    <property type="match status" value="1"/>
</dbReference>
<dbReference type="Proteomes" id="UP000248926">
    <property type="component" value="Unassembled WGS sequence"/>
</dbReference>
<dbReference type="InterPro" id="IPR012347">
    <property type="entry name" value="Ferritin-like"/>
</dbReference>
<evidence type="ECO:0000313" key="1">
    <source>
        <dbReference type="EMBL" id="RAO76168.1"/>
    </source>
</evidence>
<dbReference type="EMBL" id="NFZS01000002">
    <property type="protein sequence ID" value="RAO76168.1"/>
    <property type="molecule type" value="Genomic_DNA"/>
</dbReference>
<protein>
    <submittedName>
        <fullName evidence="1">Uncharacterized protein</fullName>
    </submittedName>
</protein>
<reference evidence="1 2" key="1">
    <citation type="journal article" date="2018" name="Genet. Mol. Biol.">
        <title>The genome sequence of Dyella jiangningensis FCAV SCS01 from a lignocellulose-decomposing microbial consortium metagenome reveals potential for biotechnological applications.</title>
        <authorList>
            <person name="Desiderato J.G."/>
            <person name="Alvarenga D.O."/>
            <person name="Constancio M.T.L."/>
            <person name="Alves L.M.C."/>
            <person name="Varani A.M."/>
        </authorList>
    </citation>
    <scope>NUCLEOTIDE SEQUENCE [LARGE SCALE GENOMIC DNA]</scope>
    <source>
        <strain evidence="1 2">FCAV SCS01</strain>
    </source>
</reference>
<organism evidence="1 2">
    <name type="scientific">Dyella jiangningensis</name>
    <dbReference type="NCBI Taxonomy" id="1379159"/>
    <lineage>
        <taxon>Bacteria</taxon>
        <taxon>Pseudomonadati</taxon>
        <taxon>Pseudomonadota</taxon>
        <taxon>Gammaproteobacteria</taxon>
        <taxon>Lysobacterales</taxon>
        <taxon>Rhodanobacteraceae</taxon>
        <taxon>Dyella</taxon>
    </lineage>
</organism>
<dbReference type="Gene3D" id="1.20.1260.10">
    <property type="match status" value="1"/>
</dbReference>
<name>A0A328P1W5_9GAMM</name>
<dbReference type="InterPro" id="IPR009078">
    <property type="entry name" value="Ferritin-like_SF"/>
</dbReference>
<dbReference type="InterPro" id="IPR010287">
    <property type="entry name" value="DUF892_YciF-like"/>
</dbReference>
<comment type="caution">
    <text evidence="1">The sequence shown here is derived from an EMBL/GenBank/DDBJ whole genome shotgun (WGS) entry which is preliminary data.</text>
</comment>
<evidence type="ECO:0000313" key="2">
    <source>
        <dbReference type="Proteomes" id="UP000248926"/>
    </source>
</evidence>
<gene>
    <name evidence="1" type="ORF">CA260_10735</name>
</gene>